<gene>
    <name evidence="1" type="ORF">IFM89_019247</name>
</gene>
<dbReference type="EMBL" id="JADFTS010000006">
    <property type="protein sequence ID" value="KAF9601394.1"/>
    <property type="molecule type" value="Genomic_DNA"/>
</dbReference>
<keyword evidence="2" id="KW-1185">Reference proteome</keyword>
<organism evidence="1 2">
    <name type="scientific">Coptis chinensis</name>
    <dbReference type="NCBI Taxonomy" id="261450"/>
    <lineage>
        <taxon>Eukaryota</taxon>
        <taxon>Viridiplantae</taxon>
        <taxon>Streptophyta</taxon>
        <taxon>Embryophyta</taxon>
        <taxon>Tracheophyta</taxon>
        <taxon>Spermatophyta</taxon>
        <taxon>Magnoliopsida</taxon>
        <taxon>Ranunculales</taxon>
        <taxon>Ranunculaceae</taxon>
        <taxon>Coptidoideae</taxon>
        <taxon>Coptis</taxon>
    </lineage>
</organism>
<evidence type="ECO:0000313" key="1">
    <source>
        <dbReference type="EMBL" id="KAF9601394.1"/>
    </source>
</evidence>
<dbReference type="Proteomes" id="UP000631114">
    <property type="component" value="Unassembled WGS sequence"/>
</dbReference>
<comment type="caution">
    <text evidence="1">The sequence shown here is derived from an EMBL/GenBank/DDBJ whole genome shotgun (WGS) entry which is preliminary data.</text>
</comment>
<protein>
    <submittedName>
        <fullName evidence="1">Uncharacterized protein</fullName>
    </submittedName>
</protein>
<evidence type="ECO:0000313" key="2">
    <source>
        <dbReference type="Proteomes" id="UP000631114"/>
    </source>
</evidence>
<sequence length="132" mass="14243">MRELAAVALSAGSAMMVNSATVAKGIFVEKRTGKDGPTAASSLGMDFYNVILQEEPLKSTTVKQIIKSLDGLLFLLQFATDSSMLSVLLLLSKYRLKSVPITGRQEILSLRILLPSRPGGARSPTMQRKGFV</sequence>
<proteinExistence type="predicted"/>
<accession>A0A835HKX9</accession>
<reference evidence="1 2" key="1">
    <citation type="submission" date="2020-10" db="EMBL/GenBank/DDBJ databases">
        <title>The Coptis chinensis genome and diversification of protoberbering-type alkaloids.</title>
        <authorList>
            <person name="Wang B."/>
            <person name="Shu S."/>
            <person name="Song C."/>
            <person name="Liu Y."/>
        </authorList>
    </citation>
    <scope>NUCLEOTIDE SEQUENCE [LARGE SCALE GENOMIC DNA]</scope>
    <source>
        <strain evidence="1">HL-2020</strain>
        <tissue evidence="1">Leaf</tissue>
    </source>
</reference>
<dbReference type="AlphaFoldDB" id="A0A835HKX9"/>
<name>A0A835HKX9_9MAGN</name>